<keyword evidence="2" id="KW-1185">Reference proteome</keyword>
<name>A0ABS2QXN9_9BACI</name>
<accession>A0ABS2QXN9</accession>
<reference evidence="1 2" key="1">
    <citation type="submission" date="2021-01" db="EMBL/GenBank/DDBJ databases">
        <title>Genomic Encyclopedia of Type Strains, Phase IV (KMG-IV): sequencing the most valuable type-strain genomes for metagenomic binning, comparative biology and taxonomic classification.</title>
        <authorList>
            <person name="Goeker M."/>
        </authorList>
    </citation>
    <scope>NUCLEOTIDE SEQUENCE [LARGE SCALE GENOMIC DNA]</scope>
    <source>
        <strain evidence="1 2">DSM 104297</strain>
    </source>
</reference>
<evidence type="ECO:0000313" key="1">
    <source>
        <dbReference type="EMBL" id="MBM7703722.1"/>
    </source>
</evidence>
<evidence type="ECO:0000313" key="2">
    <source>
        <dbReference type="Proteomes" id="UP000809829"/>
    </source>
</evidence>
<dbReference type="RefSeq" id="WP_239583500.1">
    <property type="nucleotide sequence ID" value="NZ_JAFBFC010000004.1"/>
</dbReference>
<sequence>MNELYTDRLRLIPLDTENLTLFINDIPKLQDVLSLEKVDVFFGEEIKDAMKYRLSKVVN</sequence>
<organism evidence="1 2">
    <name type="scientific">Priestia iocasae</name>
    <dbReference type="NCBI Taxonomy" id="2291674"/>
    <lineage>
        <taxon>Bacteria</taxon>
        <taxon>Bacillati</taxon>
        <taxon>Bacillota</taxon>
        <taxon>Bacilli</taxon>
        <taxon>Bacillales</taxon>
        <taxon>Bacillaceae</taxon>
        <taxon>Priestia</taxon>
    </lineage>
</organism>
<gene>
    <name evidence="1" type="ORF">JOC83_002571</name>
</gene>
<dbReference type="Proteomes" id="UP000809829">
    <property type="component" value="Unassembled WGS sequence"/>
</dbReference>
<protein>
    <submittedName>
        <fullName evidence="1">Uncharacterized protein</fullName>
    </submittedName>
</protein>
<dbReference type="EMBL" id="JAFBFC010000004">
    <property type="protein sequence ID" value="MBM7703722.1"/>
    <property type="molecule type" value="Genomic_DNA"/>
</dbReference>
<proteinExistence type="predicted"/>
<comment type="caution">
    <text evidence="1">The sequence shown here is derived from an EMBL/GenBank/DDBJ whole genome shotgun (WGS) entry which is preliminary data.</text>
</comment>